<name>A0A1Y1YA32_9FUNG</name>
<dbReference type="InParanoid" id="A0A1Y1YA32"/>
<protein>
    <recommendedName>
        <fullName evidence="1">N-acetyltransferase domain-containing protein</fullName>
    </recommendedName>
</protein>
<keyword evidence="3" id="KW-1185">Reference proteome</keyword>
<dbReference type="CDD" id="cd04301">
    <property type="entry name" value="NAT_SF"/>
    <property type="match status" value="1"/>
</dbReference>
<dbReference type="AlphaFoldDB" id="A0A1Y1YA32"/>
<proteinExistence type="predicted"/>
<evidence type="ECO:0000259" key="1">
    <source>
        <dbReference type="PROSITE" id="PS51186"/>
    </source>
</evidence>
<evidence type="ECO:0000313" key="3">
    <source>
        <dbReference type="Proteomes" id="UP000193498"/>
    </source>
</evidence>
<reference evidence="2 3" key="1">
    <citation type="submission" date="2016-07" db="EMBL/GenBank/DDBJ databases">
        <title>Pervasive Adenine N6-methylation of Active Genes in Fungi.</title>
        <authorList>
            <consortium name="DOE Joint Genome Institute"/>
            <person name="Mondo S.J."/>
            <person name="Dannebaum R.O."/>
            <person name="Kuo R.C."/>
            <person name="Labutti K."/>
            <person name="Haridas S."/>
            <person name="Kuo A."/>
            <person name="Salamov A."/>
            <person name="Ahrendt S.R."/>
            <person name="Lipzen A."/>
            <person name="Sullivan W."/>
            <person name="Andreopoulos W.B."/>
            <person name="Clum A."/>
            <person name="Lindquist E."/>
            <person name="Daum C."/>
            <person name="Ramamoorthy G.K."/>
            <person name="Gryganskyi A."/>
            <person name="Culley D."/>
            <person name="Magnuson J.K."/>
            <person name="James T.Y."/>
            <person name="O'Malley M.A."/>
            <person name="Stajich J.E."/>
            <person name="Spatafora J.W."/>
            <person name="Visel A."/>
            <person name="Grigoriev I.V."/>
        </authorList>
    </citation>
    <scope>NUCLEOTIDE SEQUENCE [LARGE SCALE GENOMIC DNA]</scope>
    <source>
        <strain evidence="2 3">CBS 931.73</strain>
    </source>
</reference>
<dbReference type="Gene3D" id="3.40.630.30">
    <property type="match status" value="1"/>
</dbReference>
<dbReference type="InterPro" id="IPR016181">
    <property type="entry name" value="Acyl_CoA_acyltransferase"/>
</dbReference>
<dbReference type="PROSITE" id="PS51186">
    <property type="entry name" value="GNAT"/>
    <property type="match status" value="1"/>
</dbReference>
<gene>
    <name evidence="2" type="ORF">K493DRAFT_373160</name>
</gene>
<comment type="caution">
    <text evidence="2">The sequence shown here is derived from an EMBL/GenBank/DDBJ whole genome shotgun (WGS) entry which is preliminary data.</text>
</comment>
<dbReference type="Proteomes" id="UP000193498">
    <property type="component" value="Unassembled WGS sequence"/>
</dbReference>
<dbReference type="GO" id="GO:0016747">
    <property type="term" value="F:acyltransferase activity, transferring groups other than amino-acyl groups"/>
    <property type="evidence" value="ECO:0007669"/>
    <property type="project" value="InterPro"/>
</dbReference>
<sequence>MLCLHIWPYYGTHHMGFPYLYVGKLAWIMVQQPGHHIAWSVGPSTGDLTTRTRLEESLLKLGFNKESTTVCTAVLLEEVPDAPRPISNFHTIPTTTLELVGERCDVEAAAFSCPAYFAEHIKNSAPAAYATLWAMGGVAELQGLATLERARGQRVGQALISHCVAEAKRMGHKIITTSAWFPETYRLYARNGFTEICSVKEYSLGK</sequence>
<dbReference type="SUPFAM" id="SSF55729">
    <property type="entry name" value="Acyl-CoA N-acyltransferases (Nat)"/>
    <property type="match status" value="1"/>
</dbReference>
<evidence type="ECO:0000313" key="2">
    <source>
        <dbReference type="EMBL" id="ORX94838.1"/>
    </source>
</evidence>
<accession>A0A1Y1YA32</accession>
<dbReference type="EMBL" id="MCFE01000194">
    <property type="protein sequence ID" value="ORX94838.1"/>
    <property type="molecule type" value="Genomic_DNA"/>
</dbReference>
<organism evidence="2 3">
    <name type="scientific">Basidiobolus meristosporus CBS 931.73</name>
    <dbReference type="NCBI Taxonomy" id="1314790"/>
    <lineage>
        <taxon>Eukaryota</taxon>
        <taxon>Fungi</taxon>
        <taxon>Fungi incertae sedis</taxon>
        <taxon>Zoopagomycota</taxon>
        <taxon>Entomophthoromycotina</taxon>
        <taxon>Basidiobolomycetes</taxon>
        <taxon>Basidiobolales</taxon>
        <taxon>Basidiobolaceae</taxon>
        <taxon>Basidiobolus</taxon>
    </lineage>
</organism>
<feature type="domain" description="N-acetyltransferase" evidence="1">
    <location>
        <begin position="73"/>
        <end position="206"/>
    </location>
</feature>
<dbReference type="Pfam" id="PF00583">
    <property type="entry name" value="Acetyltransf_1"/>
    <property type="match status" value="1"/>
</dbReference>
<dbReference type="InterPro" id="IPR000182">
    <property type="entry name" value="GNAT_dom"/>
</dbReference>